<dbReference type="AlphaFoldDB" id="A0A1J5NYI3"/>
<name>A0A1J5NYI3_9ZZZZ</name>
<comment type="caution">
    <text evidence="1">The sequence shown here is derived from an EMBL/GenBank/DDBJ whole genome shotgun (WGS) entry which is preliminary data.</text>
</comment>
<gene>
    <name evidence="1" type="ORF">GALL_546030</name>
</gene>
<reference evidence="1" key="1">
    <citation type="submission" date="2016-10" db="EMBL/GenBank/DDBJ databases">
        <title>Sequence of Gallionella enrichment culture.</title>
        <authorList>
            <person name="Poehlein A."/>
            <person name="Muehling M."/>
            <person name="Daniel R."/>
        </authorList>
    </citation>
    <scope>NUCLEOTIDE SEQUENCE</scope>
</reference>
<accession>A0A1J5NYI3</accession>
<organism evidence="1">
    <name type="scientific">mine drainage metagenome</name>
    <dbReference type="NCBI Taxonomy" id="410659"/>
    <lineage>
        <taxon>unclassified sequences</taxon>
        <taxon>metagenomes</taxon>
        <taxon>ecological metagenomes</taxon>
    </lineage>
</organism>
<evidence type="ECO:0000313" key="1">
    <source>
        <dbReference type="EMBL" id="OIQ63854.1"/>
    </source>
</evidence>
<protein>
    <submittedName>
        <fullName evidence="1">Uncharacterized protein</fullName>
    </submittedName>
</protein>
<sequence length="79" mass="8728">MPVQRQLMMAVIELMCCGESGQAVLLIGAPAYARQPGKCSQMAYRLLNKRLGIRLVLGELRQLSDPLFERQPDGKQIAG</sequence>
<dbReference type="EMBL" id="MLJW01008638">
    <property type="protein sequence ID" value="OIQ63854.1"/>
    <property type="molecule type" value="Genomic_DNA"/>
</dbReference>
<proteinExistence type="predicted"/>